<accession>S8AK14</accession>
<feature type="domain" description="WSC" evidence="8">
    <location>
        <begin position="61"/>
        <end position="157"/>
    </location>
</feature>
<reference evidence="10" key="2">
    <citation type="submission" date="2013-04" db="EMBL/GenBank/DDBJ databases">
        <title>Genomic mechanisms accounting for the adaptation to parasitism in nematode-trapping fungi.</title>
        <authorList>
            <person name="Ahren D.G."/>
        </authorList>
    </citation>
    <scope>NUCLEOTIDE SEQUENCE [LARGE SCALE GENOMIC DNA]</scope>
    <source>
        <strain evidence="10">CBS 200.50</strain>
    </source>
</reference>
<sequence length="223" mass="24035">MRGIAWLVAAGAALVGPAVAAPPLDSSEYTPNFGLEKRTAAYAGAAYGCWCNDVCKKPFRKFEPIGCFDMRTGAKTILDLSATWVAAKTLTHQTCHAACKGMGFRYAAIGWNGQQCHCGNKINGDQTDSDLCSSSCKGDGMAENCGGPNVYTIFQDSTFPKIQDVSDATLSGYVPVGCYQDDAQHVLKYQAETSDAMNVERCKSRCAERGYPYAGVTWKKQCE</sequence>
<dbReference type="PROSITE" id="PS51212">
    <property type="entry name" value="WSC"/>
    <property type="match status" value="1"/>
</dbReference>
<evidence type="ECO:0000256" key="3">
    <source>
        <dbReference type="ARBA" id="ARBA00022729"/>
    </source>
</evidence>
<keyword evidence="5" id="KW-0472">Membrane</keyword>
<dbReference type="SMART" id="SM00321">
    <property type="entry name" value="WSC"/>
    <property type="match status" value="1"/>
</dbReference>
<evidence type="ECO:0000256" key="5">
    <source>
        <dbReference type="ARBA" id="ARBA00023136"/>
    </source>
</evidence>
<evidence type="ECO:0000256" key="1">
    <source>
        <dbReference type="ARBA" id="ARBA00004167"/>
    </source>
</evidence>
<evidence type="ECO:0000313" key="9">
    <source>
        <dbReference type="EMBL" id="EPS41481.1"/>
    </source>
</evidence>
<organism evidence="9 10">
    <name type="scientific">Dactylellina haptotyla (strain CBS 200.50)</name>
    <name type="common">Nematode-trapping fungus</name>
    <name type="synonym">Monacrosporium haptotylum</name>
    <dbReference type="NCBI Taxonomy" id="1284197"/>
    <lineage>
        <taxon>Eukaryota</taxon>
        <taxon>Fungi</taxon>
        <taxon>Dikarya</taxon>
        <taxon>Ascomycota</taxon>
        <taxon>Pezizomycotina</taxon>
        <taxon>Orbiliomycetes</taxon>
        <taxon>Orbiliales</taxon>
        <taxon>Orbiliaceae</taxon>
        <taxon>Dactylellina</taxon>
    </lineage>
</organism>
<keyword evidence="3 7" id="KW-0732">Signal</keyword>
<protein>
    <recommendedName>
        <fullName evidence="8">WSC domain-containing protein</fullName>
    </recommendedName>
</protein>
<dbReference type="HOGENOM" id="CLU_1240094_0_0_1"/>
<evidence type="ECO:0000256" key="6">
    <source>
        <dbReference type="ARBA" id="ARBA00023180"/>
    </source>
</evidence>
<dbReference type="STRING" id="1284197.S8AK14"/>
<feature type="chain" id="PRO_5004548562" description="WSC domain-containing protein" evidence="7">
    <location>
        <begin position="21"/>
        <end position="223"/>
    </location>
</feature>
<dbReference type="PANTHER" id="PTHR24269:SF16">
    <property type="entry name" value="PROTEIN SLG1"/>
    <property type="match status" value="1"/>
</dbReference>
<keyword evidence="6" id="KW-0325">Glycoprotein</keyword>
<evidence type="ECO:0000313" key="10">
    <source>
        <dbReference type="Proteomes" id="UP000015100"/>
    </source>
</evidence>
<dbReference type="PANTHER" id="PTHR24269">
    <property type="entry name" value="KREMEN PROTEIN"/>
    <property type="match status" value="1"/>
</dbReference>
<dbReference type="OrthoDB" id="2019572at2759"/>
<dbReference type="InterPro" id="IPR002889">
    <property type="entry name" value="WSC_carb-bd"/>
</dbReference>
<keyword evidence="2" id="KW-0812">Transmembrane</keyword>
<keyword evidence="4" id="KW-1133">Transmembrane helix</keyword>
<name>S8AK14_DACHA</name>
<feature type="signal peptide" evidence="7">
    <location>
        <begin position="1"/>
        <end position="20"/>
    </location>
</feature>
<dbReference type="Proteomes" id="UP000015100">
    <property type="component" value="Unassembled WGS sequence"/>
</dbReference>
<gene>
    <name evidence="9" type="ORF">H072_4641</name>
</gene>
<evidence type="ECO:0000259" key="8">
    <source>
        <dbReference type="PROSITE" id="PS51212"/>
    </source>
</evidence>
<evidence type="ECO:0000256" key="4">
    <source>
        <dbReference type="ARBA" id="ARBA00022989"/>
    </source>
</evidence>
<dbReference type="AlphaFoldDB" id="S8AK14"/>
<keyword evidence="10" id="KW-1185">Reference proteome</keyword>
<dbReference type="EMBL" id="AQGS01000239">
    <property type="protein sequence ID" value="EPS41481.1"/>
    <property type="molecule type" value="Genomic_DNA"/>
</dbReference>
<evidence type="ECO:0000256" key="2">
    <source>
        <dbReference type="ARBA" id="ARBA00022692"/>
    </source>
</evidence>
<comment type="caution">
    <text evidence="9">The sequence shown here is derived from an EMBL/GenBank/DDBJ whole genome shotgun (WGS) entry which is preliminary data.</text>
</comment>
<comment type="subcellular location">
    <subcellularLocation>
        <location evidence="1">Membrane</location>
        <topology evidence="1">Single-pass membrane protein</topology>
    </subcellularLocation>
</comment>
<dbReference type="Pfam" id="PF01822">
    <property type="entry name" value="WSC"/>
    <property type="match status" value="2"/>
</dbReference>
<dbReference type="GO" id="GO:0005886">
    <property type="term" value="C:plasma membrane"/>
    <property type="evidence" value="ECO:0007669"/>
    <property type="project" value="TreeGrafter"/>
</dbReference>
<evidence type="ECO:0000256" key="7">
    <source>
        <dbReference type="SAM" id="SignalP"/>
    </source>
</evidence>
<dbReference type="InterPro" id="IPR051836">
    <property type="entry name" value="Kremen_rcpt"/>
</dbReference>
<reference evidence="9 10" key="1">
    <citation type="journal article" date="2013" name="PLoS Genet.">
        <title>Genomic mechanisms accounting for the adaptation to parasitism in nematode-trapping fungi.</title>
        <authorList>
            <person name="Meerupati T."/>
            <person name="Andersson K.M."/>
            <person name="Friman E."/>
            <person name="Kumar D."/>
            <person name="Tunlid A."/>
            <person name="Ahren D."/>
        </authorList>
    </citation>
    <scope>NUCLEOTIDE SEQUENCE [LARGE SCALE GENOMIC DNA]</scope>
    <source>
        <strain evidence="9 10">CBS 200.50</strain>
    </source>
</reference>
<proteinExistence type="predicted"/>